<dbReference type="InterPro" id="IPR005863">
    <property type="entry name" value="UDP-N-AcMur_synth"/>
</dbReference>
<dbReference type="InterPro" id="IPR035911">
    <property type="entry name" value="MurE/MurF_N"/>
</dbReference>
<name>A0A7W8D1I6_9FIRM</name>
<keyword evidence="4 10" id="KW-0547">Nucleotide-binding</keyword>
<dbReference type="Gene3D" id="3.40.1390.10">
    <property type="entry name" value="MurE/MurF, N-terminal domain"/>
    <property type="match status" value="1"/>
</dbReference>
<comment type="catalytic activity">
    <reaction evidence="10 11">
        <text>D-alanyl-D-alanine + UDP-N-acetyl-alpha-D-muramoyl-L-alanyl-gamma-D-glutamyl-meso-2,6-diaminopimelate + ATP = UDP-N-acetyl-alpha-D-muramoyl-L-alanyl-gamma-D-glutamyl-meso-2,6-diaminopimeloyl-D-alanyl-D-alanine + ADP + phosphate + H(+)</text>
        <dbReference type="Rhea" id="RHEA:28374"/>
        <dbReference type="ChEBI" id="CHEBI:15378"/>
        <dbReference type="ChEBI" id="CHEBI:30616"/>
        <dbReference type="ChEBI" id="CHEBI:43474"/>
        <dbReference type="ChEBI" id="CHEBI:57822"/>
        <dbReference type="ChEBI" id="CHEBI:61386"/>
        <dbReference type="ChEBI" id="CHEBI:83905"/>
        <dbReference type="ChEBI" id="CHEBI:456216"/>
        <dbReference type="EC" id="6.3.2.10"/>
    </reaction>
</comment>
<evidence type="ECO:0000256" key="3">
    <source>
        <dbReference type="ARBA" id="ARBA00022618"/>
    </source>
</evidence>
<dbReference type="GO" id="GO:0009252">
    <property type="term" value="P:peptidoglycan biosynthetic process"/>
    <property type="evidence" value="ECO:0007669"/>
    <property type="project" value="UniProtKB-UniRule"/>
</dbReference>
<dbReference type="SUPFAM" id="SSF53623">
    <property type="entry name" value="MurD-like peptide ligases, catalytic domain"/>
    <property type="match status" value="1"/>
</dbReference>
<keyword evidence="8 10" id="KW-0131">Cell cycle</keyword>
<keyword evidence="3 10" id="KW-0132">Cell division</keyword>
<dbReference type="SUPFAM" id="SSF53244">
    <property type="entry name" value="MurD-like peptide ligases, peptide-binding domain"/>
    <property type="match status" value="1"/>
</dbReference>
<reference evidence="15 16" key="1">
    <citation type="submission" date="2020-08" db="EMBL/GenBank/DDBJ databases">
        <title>Genomic Encyclopedia of Type Strains, Phase IV (KMG-IV): sequencing the most valuable type-strain genomes for metagenomic binning, comparative biology and taxonomic classification.</title>
        <authorList>
            <person name="Goeker M."/>
        </authorList>
    </citation>
    <scope>NUCLEOTIDE SEQUENCE [LARGE SCALE GENOMIC DNA]</scope>
    <source>
        <strain evidence="15 16">DSM 26963</strain>
    </source>
</reference>
<dbReference type="Gene3D" id="3.40.1190.10">
    <property type="entry name" value="Mur-like, catalytic domain"/>
    <property type="match status" value="1"/>
</dbReference>
<dbReference type="InterPro" id="IPR036615">
    <property type="entry name" value="Mur_ligase_C_dom_sf"/>
</dbReference>
<dbReference type="SUPFAM" id="SSF63418">
    <property type="entry name" value="MurE/MurF N-terminal domain"/>
    <property type="match status" value="1"/>
</dbReference>
<dbReference type="Proteomes" id="UP000521313">
    <property type="component" value="Unassembled WGS sequence"/>
</dbReference>
<feature type="domain" description="Mur ligase central" evidence="14">
    <location>
        <begin position="109"/>
        <end position="294"/>
    </location>
</feature>
<evidence type="ECO:0000256" key="8">
    <source>
        <dbReference type="ARBA" id="ARBA00023306"/>
    </source>
</evidence>
<dbReference type="EC" id="6.3.2.10" evidence="10 11"/>
<proteinExistence type="inferred from homology"/>
<evidence type="ECO:0000313" key="16">
    <source>
        <dbReference type="Proteomes" id="UP000521313"/>
    </source>
</evidence>
<evidence type="ECO:0000256" key="2">
    <source>
        <dbReference type="ARBA" id="ARBA00022598"/>
    </source>
</evidence>
<evidence type="ECO:0000256" key="7">
    <source>
        <dbReference type="ARBA" id="ARBA00022984"/>
    </source>
</evidence>
<dbReference type="InterPro" id="IPR013221">
    <property type="entry name" value="Mur_ligase_cen"/>
</dbReference>
<dbReference type="EMBL" id="JACHHD010000016">
    <property type="protein sequence ID" value="MBB5185487.1"/>
    <property type="molecule type" value="Genomic_DNA"/>
</dbReference>
<evidence type="ECO:0000259" key="12">
    <source>
        <dbReference type="Pfam" id="PF01225"/>
    </source>
</evidence>
<keyword evidence="1 10" id="KW-0963">Cytoplasm</keyword>
<evidence type="ECO:0000256" key="10">
    <source>
        <dbReference type="HAMAP-Rule" id="MF_02019"/>
    </source>
</evidence>
<dbReference type="AlphaFoldDB" id="A0A7W8D1I6"/>
<evidence type="ECO:0000259" key="13">
    <source>
        <dbReference type="Pfam" id="PF02875"/>
    </source>
</evidence>
<gene>
    <name evidence="10" type="primary">murF</name>
    <name evidence="15" type="ORF">HNQ43_001544</name>
</gene>
<evidence type="ECO:0000256" key="1">
    <source>
        <dbReference type="ARBA" id="ARBA00022490"/>
    </source>
</evidence>
<dbReference type="PANTHER" id="PTHR43024:SF1">
    <property type="entry name" value="UDP-N-ACETYLMURAMOYL-TRIPEPTIDE--D-ALANYL-D-ALANINE LIGASE"/>
    <property type="match status" value="1"/>
</dbReference>
<dbReference type="UniPathway" id="UPA00219"/>
<dbReference type="Pfam" id="PF02875">
    <property type="entry name" value="Mur_ligase_C"/>
    <property type="match status" value="1"/>
</dbReference>
<dbReference type="InterPro" id="IPR051046">
    <property type="entry name" value="MurCDEF_CellWall_CoF430Synth"/>
</dbReference>
<dbReference type="InterPro" id="IPR036565">
    <property type="entry name" value="Mur-like_cat_sf"/>
</dbReference>
<feature type="domain" description="Mur ligase N-terminal catalytic" evidence="12">
    <location>
        <begin position="24"/>
        <end position="98"/>
    </location>
</feature>
<dbReference type="NCBIfam" id="TIGR01143">
    <property type="entry name" value="murF"/>
    <property type="match status" value="1"/>
</dbReference>
<evidence type="ECO:0000256" key="5">
    <source>
        <dbReference type="ARBA" id="ARBA00022840"/>
    </source>
</evidence>
<feature type="domain" description="Mur ligase C-terminal" evidence="13">
    <location>
        <begin position="318"/>
        <end position="437"/>
    </location>
</feature>
<dbReference type="Gene3D" id="3.90.190.20">
    <property type="entry name" value="Mur ligase, C-terminal domain"/>
    <property type="match status" value="1"/>
</dbReference>
<protein>
    <recommendedName>
        <fullName evidence="10 11">UDP-N-acetylmuramoyl-tripeptide--D-alanyl-D-alanine ligase</fullName>
        <ecNumber evidence="10 11">6.3.2.10</ecNumber>
    </recommendedName>
    <alternativeName>
        <fullName evidence="10">D-alanyl-D-alanine-adding enzyme</fullName>
    </alternativeName>
</protein>
<evidence type="ECO:0000256" key="4">
    <source>
        <dbReference type="ARBA" id="ARBA00022741"/>
    </source>
</evidence>
<dbReference type="GO" id="GO:0005737">
    <property type="term" value="C:cytoplasm"/>
    <property type="evidence" value="ECO:0007669"/>
    <property type="project" value="UniProtKB-SubCell"/>
</dbReference>
<dbReference type="GO" id="GO:0008360">
    <property type="term" value="P:regulation of cell shape"/>
    <property type="evidence" value="ECO:0007669"/>
    <property type="project" value="UniProtKB-KW"/>
</dbReference>
<keyword evidence="2 10" id="KW-0436">Ligase</keyword>
<keyword evidence="6 10" id="KW-0133">Cell shape</keyword>
<feature type="binding site" evidence="10">
    <location>
        <begin position="111"/>
        <end position="117"/>
    </location>
    <ligand>
        <name>ATP</name>
        <dbReference type="ChEBI" id="CHEBI:30616"/>
    </ligand>
</feature>
<keyword evidence="7 10" id="KW-0573">Peptidoglycan synthesis</keyword>
<dbReference type="InterPro" id="IPR000713">
    <property type="entry name" value="Mur_ligase_N"/>
</dbReference>
<dbReference type="GO" id="GO:0051301">
    <property type="term" value="P:cell division"/>
    <property type="evidence" value="ECO:0007669"/>
    <property type="project" value="UniProtKB-KW"/>
</dbReference>
<organism evidence="15 16">
    <name type="scientific">Faecalicoccus acidiformans</name>
    <dbReference type="NCBI Taxonomy" id="915173"/>
    <lineage>
        <taxon>Bacteria</taxon>
        <taxon>Bacillati</taxon>
        <taxon>Bacillota</taxon>
        <taxon>Erysipelotrichia</taxon>
        <taxon>Erysipelotrichales</taxon>
        <taxon>Erysipelotrichaceae</taxon>
        <taxon>Faecalicoccus</taxon>
    </lineage>
</organism>
<dbReference type="InterPro" id="IPR004101">
    <property type="entry name" value="Mur_ligase_C"/>
</dbReference>
<comment type="subcellular location">
    <subcellularLocation>
        <location evidence="10 11">Cytoplasm</location>
    </subcellularLocation>
</comment>
<keyword evidence="5 10" id="KW-0067">ATP-binding</keyword>
<dbReference type="GO" id="GO:0047480">
    <property type="term" value="F:UDP-N-acetylmuramoyl-tripeptide-D-alanyl-D-alanine ligase activity"/>
    <property type="evidence" value="ECO:0007669"/>
    <property type="project" value="UniProtKB-UniRule"/>
</dbReference>
<sequence>MIETTVREIASMLHAPVLGPDTVKIQGICIDSRKIENSHLYVPLIGQRADGHTFIEQVKEKGCAAALWQKDHTPYPENIALVLVEDTLKALQNLAKAYLQQLQGTIVAITGSNGKTSCKDMLYSICSLEKKTQKTQGNQNNEIGLPLTILSLDPDVEIIILEMGMENRNEISFLCSIAPPDISVITTIGSAHMENLGGKKQIAQAKLEILDHLKPGGLFLYDKDSPEIDECLKEMHIDPSKKIVSFGTQGDISLTSDVKVIEDHICFSCSLCSDVNINSLGKIQAHNALPCIYIASFLGISMKSIKEGLSHLEMTGMRMQLDHIAQAKILNDAYKSNPESAKAAIDALMTLDASLHIACLGDMLDLGPDEVLLHEEIGDYAFDHGVDIVCGYGPLSLKMIEHCKDKKGYWFETKEEMGKFLRPYLQQDCAILVKGSRSMGMDVLVDILKGELK</sequence>
<dbReference type="RefSeq" id="WP_183376482.1">
    <property type="nucleotide sequence ID" value="NZ_JACHHD010000016.1"/>
</dbReference>
<keyword evidence="9 10" id="KW-0961">Cell wall biogenesis/degradation</keyword>
<accession>A0A7W8D1I6</accession>
<evidence type="ECO:0000256" key="6">
    <source>
        <dbReference type="ARBA" id="ARBA00022960"/>
    </source>
</evidence>
<dbReference type="Pfam" id="PF08245">
    <property type="entry name" value="Mur_ligase_M"/>
    <property type="match status" value="1"/>
</dbReference>
<dbReference type="GO" id="GO:0005524">
    <property type="term" value="F:ATP binding"/>
    <property type="evidence" value="ECO:0007669"/>
    <property type="project" value="UniProtKB-UniRule"/>
</dbReference>
<dbReference type="HAMAP" id="MF_02019">
    <property type="entry name" value="MurF"/>
    <property type="match status" value="1"/>
</dbReference>
<comment type="pathway">
    <text evidence="10 11">Cell wall biogenesis; peptidoglycan biosynthesis.</text>
</comment>
<comment type="similarity">
    <text evidence="10">Belongs to the MurCDEF family. MurF subfamily.</text>
</comment>
<dbReference type="PANTHER" id="PTHR43024">
    <property type="entry name" value="UDP-N-ACETYLMURAMOYL-TRIPEPTIDE--D-ALANYL-D-ALANINE LIGASE"/>
    <property type="match status" value="1"/>
</dbReference>
<evidence type="ECO:0000259" key="14">
    <source>
        <dbReference type="Pfam" id="PF08245"/>
    </source>
</evidence>
<evidence type="ECO:0000256" key="11">
    <source>
        <dbReference type="RuleBase" id="RU004136"/>
    </source>
</evidence>
<evidence type="ECO:0000256" key="9">
    <source>
        <dbReference type="ARBA" id="ARBA00023316"/>
    </source>
</evidence>
<comment type="function">
    <text evidence="10 11">Involved in cell wall formation. Catalyzes the final step in the synthesis of UDP-N-acetylmuramoyl-pentapeptide, the precursor of murein.</text>
</comment>
<comment type="caution">
    <text evidence="15">The sequence shown here is derived from an EMBL/GenBank/DDBJ whole genome shotgun (WGS) entry which is preliminary data.</text>
</comment>
<evidence type="ECO:0000313" key="15">
    <source>
        <dbReference type="EMBL" id="MBB5185487.1"/>
    </source>
</evidence>
<dbReference type="Pfam" id="PF01225">
    <property type="entry name" value="Mur_ligase"/>
    <property type="match status" value="1"/>
</dbReference>
<dbReference type="GO" id="GO:0071555">
    <property type="term" value="P:cell wall organization"/>
    <property type="evidence" value="ECO:0007669"/>
    <property type="project" value="UniProtKB-KW"/>
</dbReference>